<dbReference type="Gramene" id="PHT73975">
    <property type="protein sequence ID" value="PHT73975"/>
    <property type="gene ID" value="T459_21252"/>
</dbReference>
<accession>A0A2G2YWI0</accession>
<dbReference type="SUPFAM" id="SSF81383">
    <property type="entry name" value="F-box domain"/>
    <property type="match status" value="1"/>
</dbReference>
<dbReference type="Proteomes" id="UP000222542">
    <property type="component" value="Unassembled WGS sequence"/>
</dbReference>
<sequence length="479" mass="56425">MDRLSELPEPIQLHILSFLPMRYVVRTVILCKHWQRLWTNVQELYFSTEGFFPYEKYLAFVNRALICRGTCKIRRLRIELYLNALSPKDYEGWISYAATNNVEDLFLEFDTYYYEWLPPQCLYCNSSLKTLKLWGCRFVPDMQIRWNTLTKLSLWFSVLRNESFREIMVGAPKLEFFELFSCWGYNNLTFDSPCLRTVNVCEYETIDYENDEHDHGPILRISAPNVRSLQLTGALYRKCVLMNVSSVVHATLDFRPYIKPFREEKLKWQKENLMELGRSLKHVESLTLGIWCIEVLAQRERRRIPPQISTNKCATLNIHMKEEDLLGIVNLLKGSPNLQTLIIDMEPKFWEEPRVPDLTDSENFCIDNVANYVASQAEHVKCLLHHLKTVKITQFVEQHSVLPFVEFILKKGRVLENLVIIAKRGLDENSEEYLRIVKRWGFYEEENSPKSLLKVAQRLLSIPRASSRAVITLRSRYTL</sequence>
<evidence type="ECO:0000313" key="3">
    <source>
        <dbReference type="Proteomes" id="UP000222542"/>
    </source>
</evidence>
<dbReference type="EMBL" id="AYRZ02000008">
    <property type="protein sequence ID" value="PHT73975.1"/>
    <property type="molecule type" value="Genomic_DNA"/>
</dbReference>
<dbReference type="InterPro" id="IPR032675">
    <property type="entry name" value="LRR_dom_sf"/>
</dbReference>
<name>A0A2G2YWI0_CAPAN</name>
<dbReference type="Gene3D" id="1.20.1280.50">
    <property type="match status" value="1"/>
</dbReference>
<dbReference type="AlphaFoldDB" id="A0A2G2YWI0"/>
<dbReference type="SUPFAM" id="SSF52047">
    <property type="entry name" value="RNI-like"/>
    <property type="match status" value="1"/>
</dbReference>
<dbReference type="PANTHER" id="PTHR31900:SF32">
    <property type="entry name" value="F-BOX_RNI_FBD-LIKE DOMAIN PROTEIN"/>
    <property type="match status" value="1"/>
</dbReference>
<gene>
    <name evidence="2" type="ORF">T459_21252</name>
</gene>
<organism evidence="2 3">
    <name type="scientific">Capsicum annuum</name>
    <name type="common">Capsicum pepper</name>
    <dbReference type="NCBI Taxonomy" id="4072"/>
    <lineage>
        <taxon>Eukaryota</taxon>
        <taxon>Viridiplantae</taxon>
        <taxon>Streptophyta</taxon>
        <taxon>Embryophyta</taxon>
        <taxon>Tracheophyta</taxon>
        <taxon>Spermatophyta</taxon>
        <taxon>Magnoliopsida</taxon>
        <taxon>eudicotyledons</taxon>
        <taxon>Gunneridae</taxon>
        <taxon>Pentapetalae</taxon>
        <taxon>asterids</taxon>
        <taxon>lamiids</taxon>
        <taxon>Solanales</taxon>
        <taxon>Solanaceae</taxon>
        <taxon>Solanoideae</taxon>
        <taxon>Capsiceae</taxon>
        <taxon>Capsicum</taxon>
    </lineage>
</organism>
<keyword evidence="3" id="KW-1185">Reference proteome</keyword>
<dbReference type="SMART" id="SM00579">
    <property type="entry name" value="FBD"/>
    <property type="match status" value="1"/>
</dbReference>
<dbReference type="Gene3D" id="3.80.10.10">
    <property type="entry name" value="Ribonuclease Inhibitor"/>
    <property type="match status" value="1"/>
</dbReference>
<feature type="domain" description="F-box" evidence="1">
    <location>
        <begin position="1"/>
        <end position="48"/>
    </location>
</feature>
<dbReference type="Pfam" id="PF23622">
    <property type="entry name" value="LRR_At1g61320_AtMIF1"/>
    <property type="match status" value="1"/>
</dbReference>
<protein>
    <recommendedName>
        <fullName evidence="1">F-box domain-containing protein</fullName>
    </recommendedName>
</protein>
<reference evidence="2 3" key="1">
    <citation type="journal article" date="2014" name="Nat. Genet.">
        <title>Genome sequence of the hot pepper provides insights into the evolution of pungency in Capsicum species.</title>
        <authorList>
            <person name="Kim S."/>
            <person name="Park M."/>
            <person name="Yeom S.I."/>
            <person name="Kim Y.M."/>
            <person name="Lee J.M."/>
            <person name="Lee H.A."/>
            <person name="Seo E."/>
            <person name="Choi J."/>
            <person name="Cheong K."/>
            <person name="Kim K.T."/>
            <person name="Jung K."/>
            <person name="Lee G.W."/>
            <person name="Oh S.K."/>
            <person name="Bae C."/>
            <person name="Kim S.B."/>
            <person name="Lee H.Y."/>
            <person name="Kim S.Y."/>
            <person name="Kim M.S."/>
            <person name="Kang B.C."/>
            <person name="Jo Y.D."/>
            <person name="Yang H.B."/>
            <person name="Jeong H.J."/>
            <person name="Kang W.H."/>
            <person name="Kwon J.K."/>
            <person name="Shin C."/>
            <person name="Lim J.Y."/>
            <person name="Park J.H."/>
            <person name="Huh J.H."/>
            <person name="Kim J.S."/>
            <person name="Kim B.D."/>
            <person name="Cohen O."/>
            <person name="Paran I."/>
            <person name="Suh M.C."/>
            <person name="Lee S.B."/>
            <person name="Kim Y.K."/>
            <person name="Shin Y."/>
            <person name="Noh S.J."/>
            <person name="Park J."/>
            <person name="Seo Y.S."/>
            <person name="Kwon S.Y."/>
            <person name="Kim H.A."/>
            <person name="Park J.M."/>
            <person name="Kim H.J."/>
            <person name="Choi S.B."/>
            <person name="Bosland P.W."/>
            <person name="Reeves G."/>
            <person name="Jo S.H."/>
            <person name="Lee B.W."/>
            <person name="Cho H.T."/>
            <person name="Choi H.S."/>
            <person name="Lee M.S."/>
            <person name="Yu Y."/>
            <person name="Do Choi Y."/>
            <person name="Park B.S."/>
            <person name="van Deynze A."/>
            <person name="Ashrafi H."/>
            <person name="Hill T."/>
            <person name="Kim W.T."/>
            <person name="Pai H.S."/>
            <person name="Ahn H.K."/>
            <person name="Yeam I."/>
            <person name="Giovannoni J.J."/>
            <person name="Rose J.K."/>
            <person name="Sorensen I."/>
            <person name="Lee S.J."/>
            <person name="Kim R.W."/>
            <person name="Choi I.Y."/>
            <person name="Choi B.S."/>
            <person name="Lim J.S."/>
            <person name="Lee Y.H."/>
            <person name="Choi D."/>
        </authorList>
    </citation>
    <scope>NUCLEOTIDE SEQUENCE [LARGE SCALE GENOMIC DNA]</scope>
    <source>
        <strain evidence="3">cv. CM334</strain>
    </source>
</reference>
<dbReference type="PROSITE" id="PS50181">
    <property type="entry name" value="FBOX"/>
    <property type="match status" value="1"/>
</dbReference>
<dbReference type="InterPro" id="IPR036047">
    <property type="entry name" value="F-box-like_dom_sf"/>
</dbReference>
<dbReference type="InterPro" id="IPR001810">
    <property type="entry name" value="F-box_dom"/>
</dbReference>
<dbReference type="InterPro" id="IPR050232">
    <property type="entry name" value="FBL13/AtMIF1-like"/>
</dbReference>
<dbReference type="Pfam" id="PF00646">
    <property type="entry name" value="F-box"/>
    <property type="match status" value="1"/>
</dbReference>
<evidence type="ECO:0000313" key="2">
    <source>
        <dbReference type="EMBL" id="PHT73975.1"/>
    </source>
</evidence>
<dbReference type="InterPro" id="IPR055357">
    <property type="entry name" value="LRR_At1g61320_AtMIF1"/>
</dbReference>
<comment type="caution">
    <text evidence="2">The sequence shown here is derived from an EMBL/GenBank/DDBJ whole genome shotgun (WGS) entry which is preliminary data.</text>
</comment>
<proteinExistence type="predicted"/>
<dbReference type="OMA" id="ANAYYVT"/>
<evidence type="ECO:0000259" key="1">
    <source>
        <dbReference type="PROSITE" id="PS50181"/>
    </source>
</evidence>
<dbReference type="InterPro" id="IPR006566">
    <property type="entry name" value="FBD"/>
</dbReference>
<reference evidence="2 3" key="2">
    <citation type="journal article" date="2017" name="Genome Biol.">
        <title>New reference genome sequences of hot pepper reveal the massive evolution of plant disease-resistance genes by retroduplication.</title>
        <authorList>
            <person name="Kim S."/>
            <person name="Park J."/>
            <person name="Yeom S.I."/>
            <person name="Kim Y.M."/>
            <person name="Seo E."/>
            <person name="Kim K.T."/>
            <person name="Kim M.S."/>
            <person name="Lee J.M."/>
            <person name="Cheong K."/>
            <person name="Shin H.S."/>
            <person name="Kim S.B."/>
            <person name="Han K."/>
            <person name="Lee J."/>
            <person name="Park M."/>
            <person name="Lee H.A."/>
            <person name="Lee H.Y."/>
            <person name="Lee Y."/>
            <person name="Oh S."/>
            <person name="Lee J.H."/>
            <person name="Choi E."/>
            <person name="Choi E."/>
            <person name="Lee S.E."/>
            <person name="Jeon J."/>
            <person name="Kim H."/>
            <person name="Choi G."/>
            <person name="Song H."/>
            <person name="Lee J."/>
            <person name="Lee S.C."/>
            <person name="Kwon J.K."/>
            <person name="Lee H.Y."/>
            <person name="Koo N."/>
            <person name="Hong Y."/>
            <person name="Kim R.W."/>
            <person name="Kang W.H."/>
            <person name="Huh J.H."/>
            <person name="Kang B.C."/>
            <person name="Yang T.J."/>
            <person name="Lee Y.H."/>
            <person name="Bennetzen J.L."/>
            <person name="Choi D."/>
        </authorList>
    </citation>
    <scope>NUCLEOTIDE SEQUENCE [LARGE SCALE GENOMIC DNA]</scope>
    <source>
        <strain evidence="3">cv. CM334</strain>
    </source>
</reference>
<dbReference type="PANTHER" id="PTHR31900">
    <property type="entry name" value="F-BOX/RNI SUPERFAMILY PROTEIN-RELATED"/>
    <property type="match status" value="1"/>
</dbReference>